<dbReference type="PANTHER" id="PTHR30298:SF0">
    <property type="entry name" value="PROTEIN YBFL-RELATED"/>
    <property type="match status" value="1"/>
</dbReference>
<name>A0ABU4X6J6_9HYPH</name>
<dbReference type="InterPro" id="IPR047647">
    <property type="entry name" value="ISAs1_transpos"/>
</dbReference>
<dbReference type="InterPro" id="IPR051698">
    <property type="entry name" value="Transposase_11-like"/>
</dbReference>
<dbReference type="RefSeq" id="WP_320217923.1">
    <property type="nucleotide sequence ID" value="NZ_JAVIIS010000125.1"/>
</dbReference>
<sequence>MTTVALEGFEKSRLRSLLAHFGEIEDPREPWRVAHPLPEVLLLVVCGTICDCEDYDLIAEWGNAHLDFLRRYLPYHHGVPGGRWLTLLMNRIDPALFAGAFTAWVRETWPDKPDFVAIDGKTSRRSHDKSAGKAPLHLVSAFATTARLVLGQEAVADKSNETTAIPVLLERLGANGGLEGALVSIDAIATNAAIATAIRAHGADYLLAVKANQPTLRAEIERYFDDAPQDSLDSFTDLDKGHGRIEERFVTVSRETGWLAGQRRFPGELRLPEVKAIVRVTSRTGLKDRSRFDTRYFIASADLTAERAAHAVRGHWLIENALHWTLDVVFKDDQSRLRKGHGAHNMAIVRHFALNLVRAINDRQSIKLRRKKAGWSPDYLASILGHLCR</sequence>
<keyword evidence="4" id="KW-1185">Reference proteome</keyword>
<comment type="caution">
    <text evidence="3">The sequence shown here is derived from an EMBL/GenBank/DDBJ whole genome shotgun (WGS) entry which is preliminary data.</text>
</comment>
<feature type="domain" description="H repeat-associated protein N-terminal" evidence="2">
    <location>
        <begin position="19"/>
        <end position="105"/>
    </location>
</feature>
<evidence type="ECO:0000313" key="3">
    <source>
        <dbReference type="EMBL" id="MDX8443950.1"/>
    </source>
</evidence>
<protein>
    <submittedName>
        <fullName evidence="3">ISAs1 family transposase</fullName>
    </submittedName>
</protein>
<accession>A0ABU4X6J6</accession>
<dbReference type="EMBL" id="JAVIIS010000125">
    <property type="protein sequence ID" value="MDX8443950.1"/>
    <property type="molecule type" value="Genomic_DNA"/>
</dbReference>
<dbReference type="PANTHER" id="PTHR30298">
    <property type="entry name" value="H REPEAT-ASSOCIATED PREDICTED TRANSPOSASE"/>
    <property type="match status" value="1"/>
</dbReference>
<dbReference type="Pfam" id="PF13808">
    <property type="entry name" value="DDE_Tnp_1_assoc"/>
    <property type="match status" value="1"/>
</dbReference>
<reference evidence="3 4" key="1">
    <citation type="submission" date="2023-08" db="EMBL/GenBank/DDBJ databases">
        <title>Implementing the SeqCode for naming new Mesorhizobium species isolated from Vachellia karroo root nodules.</title>
        <authorList>
            <person name="Van Lill M."/>
        </authorList>
    </citation>
    <scope>NUCLEOTIDE SEQUENCE [LARGE SCALE GENOMIC DNA]</scope>
    <source>
        <strain evidence="3 4">VK3E</strain>
    </source>
</reference>
<dbReference type="Proteomes" id="UP001272097">
    <property type="component" value="Unassembled WGS sequence"/>
</dbReference>
<dbReference type="InterPro" id="IPR002559">
    <property type="entry name" value="Transposase_11"/>
</dbReference>
<evidence type="ECO:0000259" key="2">
    <source>
        <dbReference type="Pfam" id="PF13808"/>
    </source>
</evidence>
<gene>
    <name evidence="3" type="ORF">RFM51_30820</name>
</gene>
<feature type="domain" description="Transposase IS4-like" evidence="1">
    <location>
        <begin position="112"/>
        <end position="356"/>
    </location>
</feature>
<dbReference type="NCBIfam" id="NF033564">
    <property type="entry name" value="transpos_ISAs1"/>
    <property type="match status" value="1"/>
</dbReference>
<organism evidence="3 4">
    <name type="scientific">Mesorhizobium australafricanum</name>
    <dbReference type="NCBI Taxonomy" id="3072311"/>
    <lineage>
        <taxon>Bacteria</taxon>
        <taxon>Pseudomonadati</taxon>
        <taxon>Pseudomonadota</taxon>
        <taxon>Alphaproteobacteria</taxon>
        <taxon>Hyphomicrobiales</taxon>
        <taxon>Phyllobacteriaceae</taxon>
        <taxon>Mesorhizobium</taxon>
    </lineage>
</organism>
<dbReference type="Pfam" id="PF01609">
    <property type="entry name" value="DDE_Tnp_1"/>
    <property type="match status" value="1"/>
</dbReference>
<evidence type="ECO:0000259" key="1">
    <source>
        <dbReference type="Pfam" id="PF01609"/>
    </source>
</evidence>
<proteinExistence type="predicted"/>
<evidence type="ECO:0000313" key="4">
    <source>
        <dbReference type="Proteomes" id="UP001272097"/>
    </source>
</evidence>
<dbReference type="InterPro" id="IPR032806">
    <property type="entry name" value="YbfD_N"/>
</dbReference>